<gene>
    <name evidence="2" type="ORF">SAMN05444359_107110</name>
</gene>
<dbReference type="RefSeq" id="WP_139211815.1">
    <property type="nucleotide sequence ID" value="NZ_FOFB01000007.1"/>
</dbReference>
<dbReference type="AlphaFoldDB" id="A0A1H9EK40"/>
<dbReference type="STRING" id="478744.SAMN05444359_107110"/>
<dbReference type="InParanoid" id="A0A1H9EK40"/>
<feature type="domain" description="Secretion system C-terminal sorting" evidence="1">
    <location>
        <begin position="443"/>
        <end position="507"/>
    </location>
</feature>
<evidence type="ECO:0000259" key="1">
    <source>
        <dbReference type="Pfam" id="PF18962"/>
    </source>
</evidence>
<accession>A0A1H9EK40</accession>
<evidence type="ECO:0000313" key="3">
    <source>
        <dbReference type="Proteomes" id="UP000199021"/>
    </source>
</evidence>
<dbReference type="EMBL" id="FOFB01000007">
    <property type="protein sequence ID" value="SEQ26084.1"/>
    <property type="molecule type" value="Genomic_DNA"/>
</dbReference>
<keyword evidence="3" id="KW-1185">Reference proteome</keyword>
<sequence length="520" mass="58166">MIWLLKDKWSIRIRLSFLLVLLLNVSGFSQPTFINKYTINPNDGDELRSILEVNGGYVFYNSSVVSEPFTQVQGGLLHVDPNGEEVWSTRWDFPEGRIGISFEDALFLKGDSVVAIANYRNESVFSNYGIVVTDLSTRNSRLIRYTDSIPRFAGSIYSFGEDDLIFTGSLLIGREGYSPLAVSWLRGLNDELNYTTYLEDHYWVFSNSSAVNKNKEIFAAFRGCKNREDCWQIEGGLLKVKADGEIGWIREYGVTADNQRVIPQVTVLNDTTIAYSWTRDTNNLDIQESPPIIYFLDTLGNKRDSLEIHGNWRTLTNLRATANGDLIGSGVAWTDIGWCGWMVRVSPEAELIWERYVQDHRDSPNARTGFNEVVEDCEGYIVGAGYVAESQFPEDGSSPLKAWVVKLDADGCLEPGCSSDTIYLEDPVAIEEILSASSNLVELFPNPAKDFINLKTGKNPWLTNGGDYQIISSSGRIYAQGTFTGQAQQIPIADLPNGLYFLKLEVDGRILGSVRFVKAS</sequence>
<name>A0A1H9EK40_9BACT</name>
<dbReference type="Proteomes" id="UP000199021">
    <property type="component" value="Unassembled WGS sequence"/>
</dbReference>
<proteinExistence type="predicted"/>
<protein>
    <submittedName>
        <fullName evidence="2">Por secretion system C-terminal sorting domain-containing protein</fullName>
    </submittedName>
</protein>
<dbReference type="InterPro" id="IPR026444">
    <property type="entry name" value="Secre_tail"/>
</dbReference>
<dbReference type="OrthoDB" id="1076849at2"/>
<evidence type="ECO:0000313" key="2">
    <source>
        <dbReference type="EMBL" id="SEQ26084.1"/>
    </source>
</evidence>
<organism evidence="2 3">
    <name type="scientific">Neolewinella agarilytica</name>
    <dbReference type="NCBI Taxonomy" id="478744"/>
    <lineage>
        <taxon>Bacteria</taxon>
        <taxon>Pseudomonadati</taxon>
        <taxon>Bacteroidota</taxon>
        <taxon>Saprospiria</taxon>
        <taxon>Saprospirales</taxon>
        <taxon>Lewinellaceae</taxon>
        <taxon>Neolewinella</taxon>
    </lineage>
</organism>
<dbReference type="NCBIfam" id="TIGR04183">
    <property type="entry name" value="Por_Secre_tail"/>
    <property type="match status" value="1"/>
</dbReference>
<reference evidence="3" key="1">
    <citation type="submission" date="2016-10" db="EMBL/GenBank/DDBJ databases">
        <authorList>
            <person name="Varghese N."/>
            <person name="Submissions S."/>
        </authorList>
    </citation>
    <scope>NUCLEOTIDE SEQUENCE [LARGE SCALE GENOMIC DNA]</scope>
    <source>
        <strain evidence="3">DSM 24740</strain>
    </source>
</reference>
<dbReference type="Pfam" id="PF18962">
    <property type="entry name" value="Por_Secre_tail"/>
    <property type="match status" value="1"/>
</dbReference>